<accession>A0AA35RWW7</accession>
<dbReference type="PANTHER" id="PTHR31088:SF6">
    <property type="entry name" value="PHAGE SHOCK PROTEIN A"/>
    <property type="match status" value="1"/>
</dbReference>
<sequence>MGMFSRMSTIVKSKMNRMLDSAEDPRETLDYSYEKQLEMLQNVKRGVVEMVTAKRRIQQQAERVGENITRLDRQARQALDADREDLARLALQRKQTALAELEGLDEQIAGMEREQEKLTQAEQRLQAKVDAFRNQKEIIKAQYTAAQAQVRIGAALGGISEEMGDVSMAVQRAENKTDQMRAKAGAIDELVASGVLDDITGPRDDIDRELAQISTSSSVEAELAALKNNSAAAPPSGGSA</sequence>
<dbReference type="Pfam" id="PF04012">
    <property type="entry name" value="PspA_IM30"/>
    <property type="match status" value="1"/>
</dbReference>
<organism evidence="3 4">
    <name type="scientific">Geodia barretti</name>
    <name type="common">Barrett's horny sponge</name>
    <dbReference type="NCBI Taxonomy" id="519541"/>
    <lineage>
        <taxon>Eukaryota</taxon>
        <taxon>Metazoa</taxon>
        <taxon>Porifera</taxon>
        <taxon>Demospongiae</taxon>
        <taxon>Heteroscleromorpha</taxon>
        <taxon>Tetractinellida</taxon>
        <taxon>Astrophorina</taxon>
        <taxon>Geodiidae</taxon>
        <taxon>Geodia</taxon>
    </lineage>
</organism>
<comment type="similarity">
    <text evidence="1">Belongs to the PspA/Vipp/IM30 family.</text>
</comment>
<evidence type="ECO:0000256" key="1">
    <source>
        <dbReference type="ARBA" id="ARBA00043985"/>
    </source>
</evidence>
<feature type="coiled-coil region" evidence="2">
    <location>
        <begin position="54"/>
        <end position="149"/>
    </location>
</feature>
<proteinExistence type="inferred from homology"/>
<dbReference type="InterPro" id="IPR007157">
    <property type="entry name" value="PspA_VIPP1"/>
</dbReference>
<evidence type="ECO:0000313" key="4">
    <source>
        <dbReference type="Proteomes" id="UP001174909"/>
    </source>
</evidence>
<evidence type="ECO:0000313" key="3">
    <source>
        <dbReference type="EMBL" id="CAI8019213.1"/>
    </source>
</evidence>
<reference evidence="3" key="1">
    <citation type="submission" date="2023-03" db="EMBL/GenBank/DDBJ databases">
        <authorList>
            <person name="Steffen K."/>
            <person name="Cardenas P."/>
        </authorList>
    </citation>
    <scope>NUCLEOTIDE SEQUENCE</scope>
</reference>
<dbReference type="PANTHER" id="PTHR31088">
    <property type="entry name" value="MEMBRANE-ASSOCIATED PROTEIN VIPP1, CHLOROPLASTIC"/>
    <property type="match status" value="1"/>
</dbReference>
<dbReference type="AlphaFoldDB" id="A0AA35RWW7"/>
<name>A0AA35RWW7_GEOBA</name>
<keyword evidence="2" id="KW-0175">Coiled coil</keyword>
<comment type="caution">
    <text evidence="3">The sequence shown here is derived from an EMBL/GenBank/DDBJ whole genome shotgun (WGS) entry which is preliminary data.</text>
</comment>
<protein>
    <submittedName>
        <fullName evidence="3">Protein sll0617</fullName>
    </submittedName>
</protein>
<evidence type="ECO:0000256" key="2">
    <source>
        <dbReference type="SAM" id="Coils"/>
    </source>
</evidence>
<dbReference type="EMBL" id="CASHTH010001733">
    <property type="protein sequence ID" value="CAI8019213.1"/>
    <property type="molecule type" value="Genomic_DNA"/>
</dbReference>
<gene>
    <name evidence="3" type="ORF">GBAR_LOCUS11569</name>
</gene>
<keyword evidence="4" id="KW-1185">Reference proteome</keyword>
<dbReference type="Proteomes" id="UP001174909">
    <property type="component" value="Unassembled WGS sequence"/>
</dbReference>